<evidence type="ECO:0000313" key="2">
    <source>
        <dbReference type="Proteomes" id="UP000805193"/>
    </source>
</evidence>
<reference evidence="1 2" key="1">
    <citation type="journal article" date="2020" name="Cell">
        <title>Large-Scale Comparative Analyses of Tick Genomes Elucidate Their Genetic Diversity and Vector Capacities.</title>
        <authorList>
            <consortium name="Tick Genome and Microbiome Consortium (TIGMIC)"/>
            <person name="Jia N."/>
            <person name="Wang J."/>
            <person name="Shi W."/>
            <person name="Du L."/>
            <person name="Sun Y."/>
            <person name="Zhan W."/>
            <person name="Jiang J.F."/>
            <person name="Wang Q."/>
            <person name="Zhang B."/>
            <person name="Ji P."/>
            <person name="Bell-Sakyi L."/>
            <person name="Cui X.M."/>
            <person name="Yuan T.T."/>
            <person name="Jiang B.G."/>
            <person name="Yang W.F."/>
            <person name="Lam T.T."/>
            <person name="Chang Q.C."/>
            <person name="Ding S.J."/>
            <person name="Wang X.J."/>
            <person name="Zhu J.G."/>
            <person name="Ruan X.D."/>
            <person name="Zhao L."/>
            <person name="Wei J.T."/>
            <person name="Ye R.Z."/>
            <person name="Que T.C."/>
            <person name="Du C.H."/>
            <person name="Zhou Y.H."/>
            <person name="Cheng J.X."/>
            <person name="Dai P.F."/>
            <person name="Guo W.B."/>
            <person name="Han X.H."/>
            <person name="Huang E.J."/>
            <person name="Li L.F."/>
            <person name="Wei W."/>
            <person name="Gao Y.C."/>
            <person name="Liu J.Z."/>
            <person name="Shao H.Z."/>
            <person name="Wang X."/>
            <person name="Wang C.C."/>
            <person name="Yang T.C."/>
            <person name="Huo Q.B."/>
            <person name="Li W."/>
            <person name="Chen H.Y."/>
            <person name="Chen S.E."/>
            <person name="Zhou L.G."/>
            <person name="Ni X.B."/>
            <person name="Tian J.H."/>
            <person name="Sheng Y."/>
            <person name="Liu T."/>
            <person name="Pan Y.S."/>
            <person name="Xia L.Y."/>
            <person name="Li J."/>
            <person name="Zhao F."/>
            <person name="Cao W.C."/>
        </authorList>
    </citation>
    <scope>NUCLEOTIDE SEQUENCE [LARGE SCALE GENOMIC DNA]</scope>
    <source>
        <strain evidence="1">Iper-2018</strain>
    </source>
</reference>
<sequence>MGPSNKALWNRCGISATRTTAPVASCHHPCAADTNRQLFFLADAPHVLNNIRGHLVRGLSFVLPDDTVAKYNLPTNEVSVEHIKALAEIDAARDLKLAPHLKSSYLDPSHFEKMNVASAVAVLNHSVGAAMRMLVCLGLLPPEALTTAWARACAVAEAKPGQAAKPAREPPSMQTAQLLGVGFVGATGHRRDRRIIVRRGLGRKHQPIKARSLLLAAYGKCFQGTGLGLSAEPDC</sequence>
<gene>
    <name evidence="1" type="ORF">HPB47_025026</name>
</gene>
<proteinExistence type="predicted"/>
<protein>
    <submittedName>
        <fullName evidence="1">Uncharacterized protein</fullName>
    </submittedName>
</protein>
<organism evidence="1 2">
    <name type="scientific">Ixodes persulcatus</name>
    <name type="common">Taiga tick</name>
    <dbReference type="NCBI Taxonomy" id="34615"/>
    <lineage>
        <taxon>Eukaryota</taxon>
        <taxon>Metazoa</taxon>
        <taxon>Ecdysozoa</taxon>
        <taxon>Arthropoda</taxon>
        <taxon>Chelicerata</taxon>
        <taxon>Arachnida</taxon>
        <taxon>Acari</taxon>
        <taxon>Parasitiformes</taxon>
        <taxon>Ixodida</taxon>
        <taxon>Ixodoidea</taxon>
        <taxon>Ixodidae</taxon>
        <taxon>Ixodinae</taxon>
        <taxon>Ixodes</taxon>
    </lineage>
</organism>
<keyword evidence="2" id="KW-1185">Reference proteome</keyword>
<comment type="caution">
    <text evidence="1">The sequence shown here is derived from an EMBL/GenBank/DDBJ whole genome shotgun (WGS) entry which is preliminary data.</text>
</comment>
<dbReference type="EMBL" id="JABSTQ010009577">
    <property type="protein sequence ID" value="KAG0427958.1"/>
    <property type="molecule type" value="Genomic_DNA"/>
</dbReference>
<evidence type="ECO:0000313" key="1">
    <source>
        <dbReference type="EMBL" id="KAG0427958.1"/>
    </source>
</evidence>
<name>A0AC60Q301_IXOPE</name>
<dbReference type="Proteomes" id="UP000805193">
    <property type="component" value="Unassembled WGS sequence"/>
</dbReference>
<accession>A0AC60Q301</accession>